<reference evidence="9" key="2">
    <citation type="journal article" date="2021" name="J Anim Sci Technol">
        <title>Complete genome sequence of Paenibacillus konkukensis sp. nov. SK3146 as a potential probiotic strain.</title>
        <authorList>
            <person name="Jung H.I."/>
            <person name="Park S."/>
            <person name="Niu K.M."/>
            <person name="Lee S.W."/>
            <person name="Kothari D."/>
            <person name="Yi K.J."/>
            <person name="Kim S.K."/>
        </authorList>
    </citation>
    <scope>NUCLEOTIDE SEQUENCE</scope>
    <source>
        <strain evidence="9">SK3146</strain>
    </source>
</reference>
<dbReference type="PROSITE" id="PS50928">
    <property type="entry name" value="ABC_TM1"/>
    <property type="match status" value="1"/>
</dbReference>
<comment type="subcellular location">
    <subcellularLocation>
        <location evidence="1 7">Cell membrane</location>
        <topology evidence="1 7">Multi-pass membrane protein</topology>
    </subcellularLocation>
</comment>
<accession>A0ABY4RUS1</accession>
<keyword evidence="4 7" id="KW-0812">Transmembrane</keyword>
<evidence type="ECO:0000313" key="10">
    <source>
        <dbReference type="Proteomes" id="UP001057134"/>
    </source>
</evidence>
<proteinExistence type="inferred from homology"/>
<feature type="transmembrane region" description="Helical" evidence="7">
    <location>
        <begin position="90"/>
        <end position="111"/>
    </location>
</feature>
<evidence type="ECO:0000256" key="2">
    <source>
        <dbReference type="ARBA" id="ARBA00022448"/>
    </source>
</evidence>
<feature type="transmembrane region" description="Helical" evidence="7">
    <location>
        <begin position="256"/>
        <end position="277"/>
    </location>
</feature>
<evidence type="ECO:0000256" key="4">
    <source>
        <dbReference type="ARBA" id="ARBA00022692"/>
    </source>
</evidence>
<feature type="transmembrane region" description="Helical" evidence="7">
    <location>
        <begin position="123"/>
        <end position="145"/>
    </location>
</feature>
<reference evidence="9" key="1">
    <citation type="submission" date="2018-02" db="EMBL/GenBank/DDBJ databases">
        <authorList>
            <person name="Kim S.-K."/>
            <person name="Jung H.-I."/>
            <person name="Lee S.-W."/>
        </authorList>
    </citation>
    <scope>NUCLEOTIDE SEQUENCE</scope>
    <source>
        <strain evidence="9">SK3146</strain>
    </source>
</reference>
<evidence type="ECO:0000256" key="3">
    <source>
        <dbReference type="ARBA" id="ARBA00022475"/>
    </source>
</evidence>
<feature type="transmembrane region" description="Helical" evidence="7">
    <location>
        <begin position="198"/>
        <end position="217"/>
    </location>
</feature>
<protein>
    <submittedName>
        <fullName evidence="9">L-arabinose transport system permease protein AraQ</fullName>
    </submittedName>
</protein>
<dbReference type="EMBL" id="CP027059">
    <property type="protein sequence ID" value="UQZ86277.1"/>
    <property type="molecule type" value="Genomic_DNA"/>
</dbReference>
<keyword evidence="6 7" id="KW-0472">Membrane</keyword>
<keyword evidence="10" id="KW-1185">Reference proteome</keyword>
<keyword evidence="3" id="KW-1003">Cell membrane</keyword>
<dbReference type="CDD" id="cd06261">
    <property type="entry name" value="TM_PBP2"/>
    <property type="match status" value="1"/>
</dbReference>
<dbReference type="Gene3D" id="1.10.3720.10">
    <property type="entry name" value="MetI-like"/>
    <property type="match status" value="1"/>
</dbReference>
<dbReference type="PANTHER" id="PTHR43744:SF12">
    <property type="entry name" value="ABC TRANSPORTER PERMEASE PROTEIN MG189-RELATED"/>
    <property type="match status" value="1"/>
</dbReference>
<keyword evidence="2 7" id="KW-0813">Transport</keyword>
<dbReference type="InterPro" id="IPR035906">
    <property type="entry name" value="MetI-like_sf"/>
</dbReference>
<dbReference type="PANTHER" id="PTHR43744">
    <property type="entry name" value="ABC TRANSPORTER PERMEASE PROTEIN MG189-RELATED-RELATED"/>
    <property type="match status" value="1"/>
</dbReference>
<dbReference type="InterPro" id="IPR000515">
    <property type="entry name" value="MetI-like"/>
</dbReference>
<evidence type="ECO:0000313" key="9">
    <source>
        <dbReference type="EMBL" id="UQZ86277.1"/>
    </source>
</evidence>
<comment type="similarity">
    <text evidence="7">Belongs to the binding-protein-dependent transport system permease family.</text>
</comment>
<evidence type="ECO:0000259" key="8">
    <source>
        <dbReference type="PROSITE" id="PS50928"/>
    </source>
</evidence>
<dbReference type="Pfam" id="PF00528">
    <property type="entry name" value="BPD_transp_1"/>
    <property type="match status" value="1"/>
</dbReference>
<feature type="domain" description="ABC transmembrane type-1" evidence="8">
    <location>
        <begin position="86"/>
        <end position="277"/>
    </location>
</feature>
<feature type="transmembrane region" description="Helical" evidence="7">
    <location>
        <begin position="157"/>
        <end position="177"/>
    </location>
</feature>
<evidence type="ECO:0000256" key="6">
    <source>
        <dbReference type="ARBA" id="ARBA00023136"/>
    </source>
</evidence>
<evidence type="ECO:0000256" key="1">
    <source>
        <dbReference type="ARBA" id="ARBA00004651"/>
    </source>
</evidence>
<dbReference type="Proteomes" id="UP001057134">
    <property type="component" value="Chromosome"/>
</dbReference>
<evidence type="ECO:0000256" key="7">
    <source>
        <dbReference type="RuleBase" id="RU363032"/>
    </source>
</evidence>
<organism evidence="9 10">
    <name type="scientific">Paenibacillus konkukensis</name>
    <dbReference type="NCBI Taxonomy" id="2020716"/>
    <lineage>
        <taxon>Bacteria</taxon>
        <taxon>Bacillati</taxon>
        <taxon>Bacillota</taxon>
        <taxon>Bacilli</taxon>
        <taxon>Bacillales</taxon>
        <taxon>Paenibacillaceae</taxon>
        <taxon>Paenibacillus</taxon>
    </lineage>
</organism>
<dbReference type="SUPFAM" id="SSF161098">
    <property type="entry name" value="MetI-like"/>
    <property type="match status" value="1"/>
</dbReference>
<feature type="transmembrane region" description="Helical" evidence="7">
    <location>
        <begin position="28"/>
        <end position="50"/>
    </location>
</feature>
<sequence length="291" mass="32322">MTGLRAQSLVHRRSAASPRLLGARIARYAILTVLAVLFLIPVVFIAFTALKSNADLMSHPFYSLPQKLQWSNFQKAWDQGKLSMYMKNTVIISVIKVPLGILVESLAAFALTRLDFKWSNPMFALFLVGMMVPMQATLVPLNIFLNKTHLVSTYPGIILVYIGFGIPFGILIMRGFFRTIPKELDEAALIDGCGTMGKFIRIIVPLSMPAVATLVIFDFMATWNEFLLAQIFITKDTMKTITTGLLSFKGEHSTDYTLMNAAVLMSIIPVLAVYLIFQKHFVNGMSGSVKG</sequence>
<name>A0ABY4RUS1_9BACL</name>
<dbReference type="RefSeq" id="WP_249861826.1">
    <property type="nucleotide sequence ID" value="NZ_CP027059.1"/>
</dbReference>
<evidence type="ECO:0000256" key="5">
    <source>
        <dbReference type="ARBA" id="ARBA00022989"/>
    </source>
</evidence>
<keyword evidence="5 7" id="KW-1133">Transmembrane helix</keyword>
<gene>
    <name evidence="9" type="primary">araQ_85</name>
    <name evidence="9" type="ORF">SK3146_05570</name>
</gene>